<name>X6NVX9_RETFI</name>
<dbReference type="Proteomes" id="UP000023152">
    <property type="component" value="Unassembled WGS sequence"/>
</dbReference>
<comment type="caution">
    <text evidence="1">The sequence shown here is derived from an EMBL/GenBank/DDBJ whole genome shotgun (WGS) entry which is preliminary data.</text>
</comment>
<feature type="non-terminal residue" evidence="1">
    <location>
        <position position="1"/>
    </location>
</feature>
<evidence type="ECO:0000313" key="1">
    <source>
        <dbReference type="EMBL" id="ETO29979.1"/>
    </source>
</evidence>
<dbReference type="SUPFAM" id="SSF81301">
    <property type="entry name" value="Nucleotidyltransferase"/>
    <property type="match status" value="1"/>
</dbReference>
<evidence type="ECO:0000313" key="2">
    <source>
        <dbReference type="Proteomes" id="UP000023152"/>
    </source>
</evidence>
<protein>
    <submittedName>
        <fullName evidence="1">Uncharacterized protein</fullName>
    </submittedName>
</protein>
<organism evidence="1 2">
    <name type="scientific">Reticulomyxa filosa</name>
    <dbReference type="NCBI Taxonomy" id="46433"/>
    <lineage>
        <taxon>Eukaryota</taxon>
        <taxon>Sar</taxon>
        <taxon>Rhizaria</taxon>
        <taxon>Retaria</taxon>
        <taxon>Foraminifera</taxon>
        <taxon>Monothalamids</taxon>
        <taxon>Reticulomyxidae</taxon>
        <taxon>Reticulomyxa</taxon>
    </lineage>
</organism>
<feature type="non-terminal residue" evidence="1">
    <location>
        <position position="494"/>
    </location>
</feature>
<gene>
    <name evidence="1" type="ORF">RFI_07141</name>
</gene>
<accession>X6NVX9</accession>
<dbReference type="InterPro" id="IPR043519">
    <property type="entry name" value="NT_sf"/>
</dbReference>
<reference evidence="1 2" key="1">
    <citation type="journal article" date="2013" name="Curr. Biol.">
        <title>The Genome of the Foraminiferan Reticulomyxa filosa.</title>
        <authorList>
            <person name="Glockner G."/>
            <person name="Hulsmann N."/>
            <person name="Schleicher M."/>
            <person name="Noegel A.A."/>
            <person name="Eichinger L."/>
            <person name="Gallinger C."/>
            <person name="Pawlowski J."/>
            <person name="Sierra R."/>
            <person name="Euteneuer U."/>
            <person name="Pillet L."/>
            <person name="Moustafa A."/>
            <person name="Platzer M."/>
            <person name="Groth M."/>
            <person name="Szafranski K."/>
            <person name="Schliwa M."/>
        </authorList>
    </citation>
    <scope>NUCLEOTIDE SEQUENCE [LARGE SCALE GENOMIC DNA]</scope>
</reference>
<keyword evidence="2" id="KW-1185">Reference proteome</keyword>
<dbReference type="EMBL" id="ASPP01005742">
    <property type="protein sequence ID" value="ETO29979.1"/>
    <property type="molecule type" value="Genomic_DNA"/>
</dbReference>
<dbReference type="OrthoDB" id="5984008at2759"/>
<proteinExistence type="predicted"/>
<sequence length="494" mass="57741">SHLFYEHIRAWKPNNSEEEAMKQASDETLAKINDITCEWISDKEIKKIAKRFQSYLDIGILKSSQLFNKSETEINSNVELKMAQFVYEQLDTFTLKNEKVKEKEQAIYVVLYEYYKKNIIGNEEKEAIGEIKPGINLLGYCTHETCLSAKEKFYVWVNIGFGDISLTSDNTLYHCPECLQLSVTSIARVKFFNSEYSIFINNDPVYINKKDYEGTYPIKPGLTYSLKAERIRQRATSIGDLIIRSEAAMNSEEVLNLVAELQKYMITVAKPPKVKDMKRLLEKIDFDYGGDYNRVFDVGRFTILCDNCVKLQTALNVIKKANKFNLIVSEDKDSFNNHSTTHYRFHNTKLYVPKYDVYVEMQATLKHYTTLEGHTLFSNPKLSHLFYEHIRAWKPNNSEEEAMKQASDETLAKINDITCEWISDKEIKKIAKRFQSYLDIEINSNVELKMAQFVYKQLDTFILKNEKVKEKEQAIYVVLYEYYKKNIIGNEEKE</sequence>
<dbReference type="AlphaFoldDB" id="X6NVX9"/>